<organism evidence="2 3">
    <name type="scientific">Rotaria sordida</name>
    <dbReference type="NCBI Taxonomy" id="392033"/>
    <lineage>
        <taxon>Eukaryota</taxon>
        <taxon>Metazoa</taxon>
        <taxon>Spiralia</taxon>
        <taxon>Gnathifera</taxon>
        <taxon>Rotifera</taxon>
        <taxon>Eurotatoria</taxon>
        <taxon>Bdelloidea</taxon>
        <taxon>Philodinida</taxon>
        <taxon>Philodinidae</taxon>
        <taxon>Rotaria</taxon>
    </lineage>
</organism>
<dbReference type="SUPFAM" id="SSF51905">
    <property type="entry name" value="FAD/NAD(P)-binding domain"/>
    <property type="match status" value="2"/>
</dbReference>
<name>A0A815STT7_9BILA</name>
<dbReference type="Gene3D" id="3.50.50.60">
    <property type="entry name" value="FAD/NAD(P)-binding domain"/>
    <property type="match status" value="1"/>
</dbReference>
<evidence type="ECO:0000313" key="2">
    <source>
        <dbReference type="EMBL" id="CAF1493158.1"/>
    </source>
</evidence>
<evidence type="ECO:0000313" key="3">
    <source>
        <dbReference type="Proteomes" id="UP000663882"/>
    </source>
</evidence>
<dbReference type="PANTHER" id="PTHR42877:SF4">
    <property type="entry name" value="FAD_NAD(P)-BINDING DOMAIN-CONTAINING PROTEIN-RELATED"/>
    <property type="match status" value="1"/>
</dbReference>
<dbReference type="InterPro" id="IPR036188">
    <property type="entry name" value="FAD/NAD-bd_sf"/>
</dbReference>
<dbReference type="PANTHER" id="PTHR42877">
    <property type="entry name" value="L-ORNITHINE N(5)-MONOOXYGENASE-RELATED"/>
    <property type="match status" value="1"/>
</dbReference>
<gene>
    <name evidence="2" type="ORF">RFH988_LOCUS38489</name>
</gene>
<sequence length="192" mass="22574">MSIKLKQTGMNKFVVLERHPHVSSTCHDYSRQSEFADYLEKCTDKYGIRSHIQFDTTVTRCNCGDEKYYCGRHLIGAYGILSNASYPTDIEGFETFEGEMCRAAEWNDKINFQEKRVALGWYWFKEIFFRQVKDPELLQKLSPTSDFGCKRILVSNDRYSTLQQPNVTLVTNRIRQMKPHSLLLMIRHRSRP</sequence>
<dbReference type="InterPro" id="IPR051209">
    <property type="entry name" value="FAD-bind_Monooxygenase_sf"/>
</dbReference>
<comment type="caution">
    <text evidence="2">The sequence shown here is derived from an EMBL/GenBank/DDBJ whole genome shotgun (WGS) entry which is preliminary data.</text>
</comment>
<reference evidence="2" key="1">
    <citation type="submission" date="2021-02" db="EMBL/GenBank/DDBJ databases">
        <authorList>
            <person name="Nowell W R."/>
        </authorList>
    </citation>
    <scope>NUCLEOTIDE SEQUENCE</scope>
</reference>
<comment type="similarity">
    <text evidence="1">Belongs to the FAD-binding monooxygenase family.</text>
</comment>
<proteinExistence type="inferred from homology"/>
<dbReference type="EMBL" id="CAJNOO010009617">
    <property type="protein sequence ID" value="CAF1493158.1"/>
    <property type="molecule type" value="Genomic_DNA"/>
</dbReference>
<dbReference type="Proteomes" id="UP000663882">
    <property type="component" value="Unassembled WGS sequence"/>
</dbReference>
<protein>
    <submittedName>
        <fullName evidence="2">Uncharacterized protein</fullName>
    </submittedName>
</protein>
<dbReference type="OrthoDB" id="66881at2759"/>
<accession>A0A815STT7</accession>
<dbReference type="AlphaFoldDB" id="A0A815STT7"/>
<evidence type="ECO:0000256" key="1">
    <source>
        <dbReference type="ARBA" id="ARBA00010139"/>
    </source>
</evidence>